<comment type="similarity">
    <text evidence="2">Belongs to the bacterial solute-binding protein 2 family.</text>
</comment>
<sequence length="331" mass="35725">MKFRKMLLVASALAGMAVPAIAQEKFDIGYDIYFSGNSWSVQLAKEFEAEAEKHKDTVEVAYTESELKADKQVSNIEDMITKGVDAIILTPISPTAVIPVLKKAEAKGIKVVLLASSIKSDDYDALVTVDDVDFGKAGAEWLAEKLGGKGKIIALNGISGISASDDRWTGAKEIFDAHPDIEVISVVDAGWDYAKAKVAVSNLLAANPEIDGVWSQGGSMTLGAIDAFEAAQRPLVPMTGEDNNGYLKRWAALEADGFTSVAPSKPTWLGSEALLVAIDLLEGKTVEKNKIYDVPMITADNLGEFKRDDLSDSFWANTRLSDEQVRATFQD</sequence>
<comment type="subcellular location">
    <subcellularLocation>
        <location evidence="1">Cell envelope</location>
    </subcellularLocation>
</comment>
<keyword evidence="7" id="KW-1185">Reference proteome</keyword>
<evidence type="ECO:0000256" key="3">
    <source>
        <dbReference type="ARBA" id="ARBA00022729"/>
    </source>
</evidence>
<accession>A0A4R5PIJ4</accession>
<evidence type="ECO:0000259" key="5">
    <source>
        <dbReference type="Pfam" id="PF13407"/>
    </source>
</evidence>
<name>A0A4R5PIJ4_9HYPH</name>
<dbReference type="PANTHER" id="PTHR46847:SF3">
    <property type="entry name" value="GALACTOFURANOSE-BINDING PROTEIN YTFQ"/>
    <property type="match status" value="1"/>
</dbReference>
<evidence type="ECO:0000313" key="7">
    <source>
        <dbReference type="Proteomes" id="UP000295131"/>
    </source>
</evidence>
<dbReference type="AlphaFoldDB" id="A0A4R5PIJ4"/>
<organism evidence="6 7">
    <name type="scientific">Pseudohoeflea suaedae</name>
    <dbReference type="NCBI Taxonomy" id="877384"/>
    <lineage>
        <taxon>Bacteria</taxon>
        <taxon>Pseudomonadati</taxon>
        <taxon>Pseudomonadota</taxon>
        <taxon>Alphaproteobacteria</taxon>
        <taxon>Hyphomicrobiales</taxon>
        <taxon>Rhizobiaceae</taxon>
        <taxon>Pseudohoeflea</taxon>
    </lineage>
</organism>
<dbReference type="OrthoDB" id="3600104at2"/>
<dbReference type="Pfam" id="PF13407">
    <property type="entry name" value="Peripla_BP_4"/>
    <property type="match status" value="1"/>
</dbReference>
<evidence type="ECO:0000256" key="2">
    <source>
        <dbReference type="ARBA" id="ARBA00007639"/>
    </source>
</evidence>
<dbReference type="EMBL" id="SMSI01000003">
    <property type="protein sequence ID" value="TDH34971.1"/>
    <property type="molecule type" value="Genomic_DNA"/>
</dbReference>
<dbReference type="SUPFAM" id="SSF53822">
    <property type="entry name" value="Periplasmic binding protein-like I"/>
    <property type="match status" value="1"/>
</dbReference>
<feature type="domain" description="Periplasmic binding protein" evidence="5">
    <location>
        <begin position="28"/>
        <end position="284"/>
    </location>
</feature>
<protein>
    <recommendedName>
        <fullName evidence="5">Periplasmic binding protein domain-containing protein</fullName>
    </recommendedName>
</protein>
<dbReference type="PANTHER" id="PTHR46847">
    <property type="entry name" value="D-ALLOSE-BINDING PERIPLASMIC PROTEIN-RELATED"/>
    <property type="match status" value="1"/>
</dbReference>
<feature type="signal peptide" evidence="4">
    <location>
        <begin position="1"/>
        <end position="22"/>
    </location>
</feature>
<evidence type="ECO:0000313" key="6">
    <source>
        <dbReference type="EMBL" id="TDH34971.1"/>
    </source>
</evidence>
<dbReference type="GO" id="GO:0030246">
    <property type="term" value="F:carbohydrate binding"/>
    <property type="evidence" value="ECO:0007669"/>
    <property type="project" value="UniProtKB-ARBA"/>
</dbReference>
<evidence type="ECO:0000256" key="4">
    <source>
        <dbReference type="SAM" id="SignalP"/>
    </source>
</evidence>
<dbReference type="Gene3D" id="3.40.50.2300">
    <property type="match status" value="2"/>
</dbReference>
<evidence type="ECO:0000256" key="1">
    <source>
        <dbReference type="ARBA" id="ARBA00004196"/>
    </source>
</evidence>
<keyword evidence="3 4" id="KW-0732">Signal</keyword>
<reference evidence="6 7" key="1">
    <citation type="journal article" date="2013" name="Int. J. Syst. Evol. Microbiol.">
        <title>Hoeflea suaedae sp. nov., an endophytic bacterium isolated from the root of the halophyte Suaeda maritima.</title>
        <authorList>
            <person name="Chung E.J."/>
            <person name="Park J.A."/>
            <person name="Pramanik P."/>
            <person name="Bibi F."/>
            <person name="Jeon C.O."/>
            <person name="Chung Y.R."/>
        </authorList>
    </citation>
    <scope>NUCLEOTIDE SEQUENCE [LARGE SCALE GENOMIC DNA]</scope>
    <source>
        <strain evidence="6 7">YC6898</strain>
    </source>
</reference>
<dbReference type="Proteomes" id="UP000295131">
    <property type="component" value="Unassembled WGS sequence"/>
</dbReference>
<feature type="chain" id="PRO_5020781222" description="Periplasmic binding protein domain-containing protein" evidence="4">
    <location>
        <begin position="23"/>
        <end position="331"/>
    </location>
</feature>
<proteinExistence type="inferred from homology"/>
<dbReference type="InterPro" id="IPR028082">
    <property type="entry name" value="Peripla_BP_I"/>
</dbReference>
<dbReference type="CDD" id="cd19996">
    <property type="entry name" value="PBP1_ABC_sugar_binding-like"/>
    <property type="match status" value="1"/>
</dbReference>
<gene>
    <name evidence="6" type="ORF">E2A64_14705</name>
</gene>
<dbReference type="RefSeq" id="WP_133285256.1">
    <property type="nucleotide sequence ID" value="NZ_SMSI01000003.1"/>
</dbReference>
<dbReference type="InterPro" id="IPR025997">
    <property type="entry name" value="SBP_2_dom"/>
</dbReference>
<dbReference type="GO" id="GO:0030313">
    <property type="term" value="C:cell envelope"/>
    <property type="evidence" value="ECO:0007669"/>
    <property type="project" value="UniProtKB-SubCell"/>
</dbReference>
<comment type="caution">
    <text evidence="6">The sequence shown here is derived from an EMBL/GenBank/DDBJ whole genome shotgun (WGS) entry which is preliminary data.</text>
</comment>